<protein>
    <submittedName>
        <fullName evidence="1">Uncharacterized protein</fullName>
    </submittedName>
</protein>
<keyword evidence="2" id="KW-1185">Reference proteome</keyword>
<gene>
    <name evidence="1" type="ORF">SAMN05216218_112100</name>
</gene>
<reference evidence="2" key="1">
    <citation type="submission" date="2016-10" db="EMBL/GenBank/DDBJ databases">
        <authorList>
            <person name="Varghese N."/>
            <person name="Submissions S."/>
        </authorList>
    </citation>
    <scope>NUCLEOTIDE SEQUENCE [LARGE SCALE GENOMIC DNA]</scope>
    <source>
        <strain evidence="2">IBRC-M 10760</strain>
    </source>
</reference>
<proteinExistence type="predicted"/>
<dbReference type="AlphaFoldDB" id="A0A1G7QDS4"/>
<dbReference type="EMBL" id="FNBK01000012">
    <property type="protein sequence ID" value="SDF96683.1"/>
    <property type="molecule type" value="Genomic_DNA"/>
</dbReference>
<evidence type="ECO:0000313" key="2">
    <source>
        <dbReference type="Proteomes" id="UP000199076"/>
    </source>
</evidence>
<name>A0A1G7QDS4_9EURY</name>
<accession>A0A1G7QDS4</accession>
<dbReference type="Proteomes" id="UP000199076">
    <property type="component" value="Unassembled WGS sequence"/>
</dbReference>
<evidence type="ECO:0000313" key="1">
    <source>
        <dbReference type="EMBL" id="SDF96683.1"/>
    </source>
</evidence>
<sequence length="66" mass="7642">MKLGGGNEQYEVQEGFERHETGVRSLPETYHSLWLGESWGFSRQFVGILMRGNHTVHGVEYLIWGF</sequence>
<organism evidence="1 2">
    <name type="scientific">Halorientalis regularis</name>
    <dbReference type="NCBI Taxonomy" id="660518"/>
    <lineage>
        <taxon>Archaea</taxon>
        <taxon>Methanobacteriati</taxon>
        <taxon>Methanobacteriota</taxon>
        <taxon>Stenosarchaea group</taxon>
        <taxon>Halobacteria</taxon>
        <taxon>Halobacteriales</taxon>
        <taxon>Haloarculaceae</taxon>
        <taxon>Halorientalis</taxon>
    </lineage>
</organism>